<feature type="domain" description="PHD-type" evidence="7">
    <location>
        <begin position="508"/>
        <end position="578"/>
    </location>
</feature>
<dbReference type="InterPro" id="IPR051144">
    <property type="entry name" value="Formin_homology_domain"/>
</dbReference>
<dbReference type="Gene3D" id="1.20.58.2220">
    <property type="entry name" value="Formin, FH2 domain"/>
    <property type="match status" value="1"/>
</dbReference>
<reference evidence="11 12" key="1">
    <citation type="submission" date="2012-05" db="EMBL/GenBank/DDBJ databases">
        <title>Recombination and specialization in a pathogen metapopulation.</title>
        <authorList>
            <person name="Gardiner A."/>
            <person name="Kemen E."/>
            <person name="Schultz-Larsen T."/>
            <person name="MacLean D."/>
            <person name="Van Oosterhout C."/>
            <person name="Jones J.D.G."/>
        </authorList>
    </citation>
    <scope>NUCLEOTIDE SEQUENCE [LARGE SCALE GENOMIC DNA]</scope>
    <source>
        <strain evidence="11 12">Ac Nc2</strain>
    </source>
</reference>
<dbReference type="GO" id="GO:0008270">
    <property type="term" value="F:zinc ion binding"/>
    <property type="evidence" value="ECO:0007669"/>
    <property type="project" value="UniProtKB-KW"/>
</dbReference>
<feature type="region of interest" description="Disordered" evidence="6">
    <location>
        <begin position="888"/>
        <end position="923"/>
    </location>
</feature>
<dbReference type="PROSITE" id="PS51181">
    <property type="entry name" value="PPASE_TENSIN"/>
    <property type="match status" value="1"/>
</dbReference>
<evidence type="ECO:0000256" key="3">
    <source>
        <dbReference type="ARBA" id="ARBA00022833"/>
    </source>
</evidence>
<name>A0A024GQ84_9STRA</name>
<gene>
    <name evidence="11" type="ORF">BN9_096480</name>
</gene>
<keyword evidence="12" id="KW-1185">Reference proteome</keyword>
<evidence type="ECO:0000256" key="4">
    <source>
        <dbReference type="PROSITE-ProRule" id="PRU00146"/>
    </source>
</evidence>
<dbReference type="PROSITE" id="PS50016">
    <property type="entry name" value="ZF_PHD_2"/>
    <property type="match status" value="1"/>
</dbReference>
<dbReference type="InterPro" id="IPR042201">
    <property type="entry name" value="FH2_Formin_sf"/>
</dbReference>
<keyword evidence="2 4" id="KW-0863">Zinc-finger</keyword>
<evidence type="ECO:0000256" key="5">
    <source>
        <dbReference type="SAM" id="Coils"/>
    </source>
</evidence>
<dbReference type="PROSITE" id="PS51182">
    <property type="entry name" value="C2_TENSIN"/>
    <property type="match status" value="1"/>
</dbReference>
<dbReference type="Gene3D" id="3.90.190.10">
    <property type="entry name" value="Protein tyrosine phosphatase superfamily"/>
    <property type="match status" value="1"/>
</dbReference>
<evidence type="ECO:0000259" key="8">
    <source>
        <dbReference type="PROSITE" id="PS51181"/>
    </source>
</evidence>
<dbReference type="PANTHER" id="PTHR45733">
    <property type="entry name" value="FORMIN-J"/>
    <property type="match status" value="1"/>
</dbReference>
<feature type="domain" description="Phosphatase tensin-type" evidence="8">
    <location>
        <begin position="44"/>
        <end position="233"/>
    </location>
</feature>
<dbReference type="InterPro" id="IPR011011">
    <property type="entry name" value="Znf_FYVE_PHD"/>
</dbReference>
<evidence type="ECO:0000256" key="2">
    <source>
        <dbReference type="ARBA" id="ARBA00022771"/>
    </source>
</evidence>
<feature type="coiled-coil region" evidence="5">
    <location>
        <begin position="1358"/>
        <end position="1385"/>
    </location>
</feature>
<dbReference type="Gene3D" id="3.30.40.10">
    <property type="entry name" value="Zinc/RING finger domain, C3HC4 (zinc finger)"/>
    <property type="match status" value="1"/>
</dbReference>
<dbReference type="OrthoDB" id="196074at2759"/>
<dbReference type="Pfam" id="PF02181">
    <property type="entry name" value="FH2"/>
    <property type="match status" value="1"/>
</dbReference>
<dbReference type="InterPro" id="IPR013083">
    <property type="entry name" value="Znf_RING/FYVE/PHD"/>
</dbReference>
<dbReference type="STRING" id="65357.A0A024GQ84"/>
<feature type="compositionally biased region" description="Polar residues" evidence="6">
    <location>
        <begin position="901"/>
        <end position="915"/>
    </location>
</feature>
<evidence type="ECO:0000256" key="6">
    <source>
        <dbReference type="SAM" id="MobiDB-lite"/>
    </source>
</evidence>
<dbReference type="InParanoid" id="A0A024GQ84"/>
<proteinExistence type="predicted"/>
<dbReference type="InterPro" id="IPR019309">
    <property type="entry name" value="WASHC3"/>
</dbReference>
<evidence type="ECO:0000313" key="12">
    <source>
        <dbReference type="Proteomes" id="UP000053237"/>
    </source>
</evidence>
<dbReference type="EMBL" id="CAIX01000231">
    <property type="protein sequence ID" value="CCI48510.1"/>
    <property type="molecule type" value="Genomic_DNA"/>
</dbReference>
<dbReference type="SUPFAM" id="SSF57903">
    <property type="entry name" value="FYVE/PHD zinc finger"/>
    <property type="match status" value="1"/>
</dbReference>
<dbReference type="PROSITE" id="PS01359">
    <property type="entry name" value="ZF_PHD_1"/>
    <property type="match status" value="1"/>
</dbReference>
<dbReference type="InterPro" id="IPR029021">
    <property type="entry name" value="Prot-tyrosine_phosphatase-like"/>
</dbReference>
<dbReference type="InterPro" id="IPR019787">
    <property type="entry name" value="Znf_PHD-finger"/>
</dbReference>
<dbReference type="InterPro" id="IPR015425">
    <property type="entry name" value="FH2_Formin"/>
</dbReference>
<feature type="domain" description="FH2" evidence="10">
    <location>
        <begin position="1054"/>
        <end position="1474"/>
    </location>
</feature>
<dbReference type="GO" id="GO:0071203">
    <property type="term" value="C:WASH complex"/>
    <property type="evidence" value="ECO:0007669"/>
    <property type="project" value="InterPro"/>
</dbReference>
<evidence type="ECO:0000259" key="9">
    <source>
        <dbReference type="PROSITE" id="PS51182"/>
    </source>
</evidence>
<protein>
    <recommendedName>
        <fullName evidence="13">Formin-like protein</fullName>
    </recommendedName>
</protein>
<keyword evidence="5" id="KW-0175">Coiled coil</keyword>
<organism evidence="11 12">
    <name type="scientific">Albugo candida</name>
    <dbReference type="NCBI Taxonomy" id="65357"/>
    <lineage>
        <taxon>Eukaryota</taxon>
        <taxon>Sar</taxon>
        <taxon>Stramenopiles</taxon>
        <taxon>Oomycota</taxon>
        <taxon>Peronosporomycetes</taxon>
        <taxon>Albuginales</taxon>
        <taxon>Albuginaceae</taxon>
        <taxon>Albugo</taxon>
    </lineage>
</organism>
<dbReference type="InterPro" id="IPR029023">
    <property type="entry name" value="Tensin_phosphatase"/>
</dbReference>
<keyword evidence="3" id="KW-0862">Zinc</keyword>
<dbReference type="SMART" id="SM00498">
    <property type="entry name" value="FH2"/>
    <property type="match status" value="1"/>
</dbReference>
<feature type="domain" description="C2 tensin-type" evidence="9">
    <location>
        <begin position="238"/>
        <end position="377"/>
    </location>
</feature>
<evidence type="ECO:0000313" key="11">
    <source>
        <dbReference type="EMBL" id="CCI48510.1"/>
    </source>
</evidence>
<dbReference type="PROSITE" id="PS51444">
    <property type="entry name" value="FH2"/>
    <property type="match status" value="1"/>
</dbReference>
<keyword evidence="1" id="KW-0479">Metal-binding</keyword>
<dbReference type="SMART" id="SM01326">
    <property type="entry name" value="PTEN_C2"/>
    <property type="match status" value="1"/>
</dbReference>
<dbReference type="SUPFAM" id="SSF52799">
    <property type="entry name" value="(Phosphotyrosine protein) phosphatases II"/>
    <property type="match status" value="1"/>
</dbReference>
<accession>A0A024GQ84</accession>
<feature type="region of interest" description="Disordered" evidence="6">
    <location>
        <begin position="23"/>
        <end position="47"/>
    </location>
</feature>
<dbReference type="Proteomes" id="UP000053237">
    <property type="component" value="Unassembled WGS sequence"/>
</dbReference>
<evidence type="ECO:0000256" key="1">
    <source>
        <dbReference type="ARBA" id="ARBA00022723"/>
    </source>
</evidence>
<feature type="compositionally biased region" description="Polar residues" evidence="6">
    <location>
        <begin position="31"/>
        <end position="47"/>
    </location>
</feature>
<evidence type="ECO:0008006" key="13">
    <source>
        <dbReference type="Google" id="ProtNLM"/>
    </source>
</evidence>
<comment type="caution">
    <text evidence="11">The sequence shown here is derived from an EMBL/GenBank/DDBJ whole genome shotgun (WGS) entry which is preliminary data.</text>
</comment>
<evidence type="ECO:0000259" key="10">
    <source>
        <dbReference type="PROSITE" id="PS51444"/>
    </source>
</evidence>
<dbReference type="PANTHER" id="PTHR45733:SF34">
    <property type="entry name" value="FH2 DOMAIN-CONTAINING PROTEIN"/>
    <property type="match status" value="1"/>
</dbReference>
<dbReference type="SUPFAM" id="SSF101447">
    <property type="entry name" value="Formin homology 2 domain (FH2 domain)"/>
    <property type="match status" value="1"/>
</dbReference>
<dbReference type="InterPro" id="IPR019786">
    <property type="entry name" value="Zinc_finger_PHD-type_CS"/>
</dbReference>
<dbReference type="InterPro" id="IPR014020">
    <property type="entry name" value="Tensin_C2-dom"/>
</dbReference>
<sequence>MEALRRLKGSVFDRKSSAATSTLTTDDKSWNSDPHATSGTSEVSTPRSIGSKLNLTFFTDRLIVMGTPVTSATDKSRNENNVDELVSYLKEYHNDHYLIISLNCLHSDATMTLIRRKLKDQMLDLNWDCGAIVLHTPPIEMMFSICYSLDAWLSMDEKNVALLYCQSGKTRSGVVIACYFLYTRVFVDPMEAFVSFYRKRWSMTTLSTNGLIAKTPTSILRYLTHFHALAESRVLPNDKPLLLKAMMFCGLPVEAQPCMQLYGDSDLIYSSDSDHDQDNLRPVIEWNKEDESLLIIWEHGIELDGGFSIVGSFLDSDERNRESDEVSYKVAFRYNDSTWFLTPGIIKLKKSQVDVMKHCEEFLDEKRFCIELVLHGSVTSKANTACINYTGKAAMEKGLLEISKHHLLSPDPIMHSSFVKMGFAETSATLALQLSQNSPNFALDLLNSERFLASYPHNMDHRRQTKCQNQKVPRGKEVAYALSTLTTATTVALQSQRCRYSSVMETSTAICCVCQEDDYMMRTQIVKCTSRCGRHYHTSCAGLRKIPFGLTTLSDCTNHAAYVRKYFSTWGCEKCITETGSSDIILARDPVGGSDRLVQEFMQNGDSVLKSRTTGSDNEKEKCNASDSVQKLRELLCASGVSVEDLLRAATNANNSMHLQRAQHHTLDRDHSVENNGDCQLFSNGGTISLSGGSYNEILQHRKTKETELNGKLRNAMNRSIGLTHYCLDARNTSSASIDASINPSNATILKTEKPKTKYQLMLKHGVPFQAVQNCMCKDGVDPNELTDLQAYDDEPFREQPKKGKPKSALLLEDVPKYQKYFKMVKLGCPKEAVRQKMCMDGIDSTILDRGPCAIYEETSATNENLSTQNKNIDAVQAEKFYSKSGTINKETTSDSEKTIKQNTASKNVSQSQTMGAPDAEKTKASLESDIKTDVKLQDHPVYSKYFKMLKVGMPEGAVRLKMEADQVDPNALVLGPDAYFYQLESSKAKSTDENEILLNDHPIFSKYFKMLRLGLPKGAVRQKMISDGVDPGALDLGGEASISQLKTSTISNDQQIKAPSNRRKKLHWQPISESRLSSINQQTIWEDEDHNSIDFEMDMNELEALFFTSNDVARKKVESTKPKQLRRRQTITLIDGKKAMNAGISLARVKVSHRELACGVHRLYACGLTVEQLMSIREFLPTSDEVNVVTNFKGDISLLGDVSSICCLYEYSIVFTQAEKFILEIAKIQRYKVKMDALIYIMSFEGRSKEVERSLQHIKDACREVKDSRSLKILLGMVLKLGNTLNGSGHDNEIRGFTVDSLLRLGHTKAINKKTTVLHYLVKLIKRNHPQVLNFQDEMRSVSLASRESVDAIESDYAKLTQGLEMLRMELRSTELEVSEHADDPASEASMVLQEAIQRIWDQLQQVDNDITAAKKHVSGVLEYFGEDPEKNASAFFNTLTSFCSAFEAARKEVDLADEATLRVERMKVRRSATMR</sequence>
<dbReference type="Pfam" id="PF10152">
    <property type="entry name" value="CCDC53"/>
    <property type="match status" value="3"/>
</dbReference>
<evidence type="ECO:0000259" key="7">
    <source>
        <dbReference type="PROSITE" id="PS50016"/>
    </source>
</evidence>
<dbReference type="CDD" id="cd14497">
    <property type="entry name" value="PTP_PTEN-like"/>
    <property type="match status" value="1"/>
</dbReference>